<keyword evidence="2" id="KW-0175">Coiled coil</keyword>
<dbReference type="InterPro" id="IPR004499">
    <property type="entry name" value="Pro-tRNA-ligase_IIa_arc-type"/>
</dbReference>
<feature type="domain" description="Proline-tRNA ligase class II C-terminal" evidence="4">
    <location>
        <begin position="783"/>
        <end position="857"/>
    </location>
</feature>
<evidence type="ECO:0000313" key="5">
    <source>
        <dbReference type="EMBL" id="KAK0595274.1"/>
    </source>
</evidence>
<reference evidence="5" key="2">
    <citation type="submission" date="2023-06" db="EMBL/GenBank/DDBJ databases">
        <authorList>
            <person name="Swenson N.G."/>
            <person name="Wegrzyn J.L."/>
            <person name="Mcevoy S.L."/>
        </authorList>
    </citation>
    <scope>NUCLEOTIDE SEQUENCE</scope>
    <source>
        <strain evidence="5">NS2018</strain>
        <tissue evidence="5">Leaf</tissue>
    </source>
</reference>
<evidence type="ECO:0000256" key="3">
    <source>
        <dbReference type="SAM" id="MobiDB-lite"/>
    </source>
</evidence>
<keyword evidence="1" id="KW-0648">Protein biosynthesis</keyword>
<evidence type="ECO:0000256" key="2">
    <source>
        <dbReference type="SAM" id="Coils"/>
    </source>
</evidence>
<dbReference type="SUPFAM" id="SSF64586">
    <property type="entry name" value="C-terminal domain of ProRS"/>
    <property type="match status" value="1"/>
</dbReference>
<dbReference type="SUPFAM" id="SSF52954">
    <property type="entry name" value="Class II aaRS ABD-related"/>
    <property type="match status" value="1"/>
</dbReference>
<feature type="compositionally biased region" description="Basic and acidic residues" evidence="3">
    <location>
        <begin position="54"/>
        <end position="65"/>
    </location>
</feature>
<feature type="compositionally biased region" description="Basic and acidic residues" evidence="3">
    <location>
        <begin position="34"/>
        <end position="47"/>
    </location>
</feature>
<dbReference type="AlphaFoldDB" id="A0AA39STV5"/>
<protein>
    <recommendedName>
        <fullName evidence="4">Proline-tRNA ligase class II C-terminal domain-containing protein</fullName>
    </recommendedName>
</protein>
<sequence length="1011" mass="116637">MIRISEGNKSSSSVEGVATIYTSLSSTHSLGIRKKNELGKGRCQEKEKKKKKKEKEERVERGGERKREIEGVDFLKDLTSLKSHRLLKTNHHMEPQNFQPEPEPTPTCPYPREHIEFLEYLGRYSPKPIWNRLSPFDRRGLLHKYEPRMDTYLRQGKRAEGFVPGNPFLWGMTIVGMEPKAFFWDLPKNIKAMLRRGCYKASVITKNTESTKPFSLENAKVTLKEGSGSITFDWYRALAGRDHSEFKFEWGQPLYVDIWILIRRIPSTSDDSKFYKKIMFFIEEPLINYLYTLPNLEEAIVDAEEKYNEIAEQKYNEIERQFNEIARNYSLEHKIYRSIRDVHKHRGSNCTDKQDFMRKKLMDWESFTCTSEVLDDRVSIKFTLSHPYYPSRCDEDHSQKFLEWYAQVLRGKIILQRDTKGFDMRPWIMSIWTNLQEFFNSKFKEMEVENLSDNFVESFASKFDLWAISGGSDSNVHLANETEIYSVLSNSVRNMPSKRNQWCLVDGKEPDPIPLVRHIKFPCQKAYSAFATESEADTEILGILELYRQFFEEFLAVPIIKGKTSELEKLADGLYTATVEVFLPDNQWCASDREIKNAWGIRGATAHCLGQKAMGWVNSWFCSFRAIGLMVMVHGDDKGLVLPPKVAPVQVIVIPGLKKSDIPWIHGTCNCIVDALCEAGIRAKADLDINESKVIREFPEIADEFITISTYWERKGVPLCIKVGSENDEDQLLAIRRDNGKKFQLSWDSVSEEVKGILAEIQTNLFKAAKSKQETCIITVTSRDEFVKAFTFHSSKIVLAPWCDEEEVEKNVKSRIDFECFGLEVKTLCSPLEQPDIPEGTRCIFSGKPARKWTYWGLLVLFQILEILELYRQNFEEFLAVPIIKGKVSEQEKLAKGLYTATVEVFLPSSRWYIDTSGELFCSNIANAWGIRGANCLGEKAMGWVNSWSCSIRADRATDANSQEIFDDCVATMKTLRKADIRASMDKKDYHTPEWKYSYPEMNGVPLRIET</sequence>
<feature type="coiled-coil region" evidence="2">
    <location>
        <begin position="293"/>
        <end position="328"/>
    </location>
</feature>
<keyword evidence="6" id="KW-1185">Reference proteome</keyword>
<dbReference type="Gene3D" id="3.30.110.30">
    <property type="entry name" value="C-terminal domain of ProRS"/>
    <property type="match status" value="1"/>
</dbReference>
<accession>A0AA39STV5</accession>
<reference evidence="5" key="1">
    <citation type="journal article" date="2022" name="Plant J.">
        <title>Strategies of tolerance reflected in two North American maple genomes.</title>
        <authorList>
            <person name="McEvoy S.L."/>
            <person name="Sezen U.U."/>
            <person name="Trouern-Trend A."/>
            <person name="McMahon S.M."/>
            <person name="Schaberg P.G."/>
            <person name="Yang J."/>
            <person name="Wegrzyn J.L."/>
            <person name="Swenson N.G."/>
        </authorList>
    </citation>
    <scope>NUCLEOTIDE SEQUENCE</scope>
    <source>
        <strain evidence="5">NS2018</strain>
    </source>
</reference>
<gene>
    <name evidence="5" type="ORF">LWI29_005176</name>
</gene>
<feature type="region of interest" description="Disordered" evidence="3">
    <location>
        <begin position="25"/>
        <end position="65"/>
    </location>
</feature>
<dbReference type="Proteomes" id="UP001168877">
    <property type="component" value="Unassembled WGS sequence"/>
</dbReference>
<dbReference type="GO" id="GO:0017101">
    <property type="term" value="C:aminoacyl-tRNA synthetase multienzyme complex"/>
    <property type="evidence" value="ECO:0007669"/>
    <property type="project" value="TreeGrafter"/>
</dbReference>
<evidence type="ECO:0000313" key="6">
    <source>
        <dbReference type="Proteomes" id="UP001168877"/>
    </source>
</evidence>
<dbReference type="GO" id="GO:0005737">
    <property type="term" value="C:cytoplasm"/>
    <property type="evidence" value="ECO:0007669"/>
    <property type="project" value="InterPro"/>
</dbReference>
<evidence type="ECO:0000256" key="1">
    <source>
        <dbReference type="ARBA" id="ARBA00022917"/>
    </source>
</evidence>
<dbReference type="GO" id="GO:0004827">
    <property type="term" value="F:proline-tRNA ligase activity"/>
    <property type="evidence" value="ECO:0007669"/>
    <property type="project" value="InterPro"/>
</dbReference>
<dbReference type="InterPro" id="IPR017449">
    <property type="entry name" value="Pro-tRNA_synth_II"/>
</dbReference>
<dbReference type="PANTHER" id="PTHR43382">
    <property type="entry name" value="PROLYL-TRNA SYNTHETASE"/>
    <property type="match status" value="1"/>
</dbReference>
<evidence type="ECO:0000259" key="4">
    <source>
        <dbReference type="SMART" id="SM00946"/>
    </source>
</evidence>
<comment type="caution">
    <text evidence="5">The sequence shown here is derived from an EMBL/GenBank/DDBJ whole genome shotgun (WGS) entry which is preliminary data.</text>
</comment>
<dbReference type="EMBL" id="JAUESC010000004">
    <property type="protein sequence ID" value="KAK0595274.1"/>
    <property type="molecule type" value="Genomic_DNA"/>
</dbReference>
<dbReference type="SMART" id="SM00946">
    <property type="entry name" value="ProRS-C_1"/>
    <property type="match status" value="1"/>
</dbReference>
<dbReference type="SUPFAM" id="SSF55681">
    <property type="entry name" value="Class II aaRS and biotin synthetases"/>
    <property type="match status" value="1"/>
</dbReference>
<dbReference type="Pfam" id="PF09180">
    <property type="entry name" value="ProRS-C_1"/>
    <property type="match status" value="1"/>
</dbReference>
<dbReference type="Gene3D" id="3.40.50.800">
    <property type="entry name" value="Anticodon-binding domain"/>
    <property type="match status" value="2"/>
</dbReference>
<dbReference type="InterPro" id="IPR016061">
    <property type="entry name" value="Pro-tRNA_ligase_II_C"/>
</dbReference>
<proteinExistence type="predicted"/>
<dbReference type="PANTHER" id="PTHR43382:SF2">
    <property type="entry name" value="BIFUNCTIONAL GLUTAMATE_PROLINE--TRNA LIGASE"/>
    <property type="match status" value="1"/>
</dbReference>
<dbReference type="GO" id="GO:0005524">
    <property type="term" value="F:ATP binding"/>
    <property type="evidence" value="ECO:0007669"/>
    <property type="project" value="InterPro"/>
</dbReference>
<dbReference type="Gene3D" id="3.30.930.10">
    <property type="entry name" value="Bira Bifunctional Protein, Domain 2"/>
    <property type="match status" value="2"/>
</dbReference>
<organism evidence="5 6">
    <name type="scientific">Acer saccharum</name>
    <name type="common">Sugar maple</name>
    <dbReference type="NCBI Taxonomy" id="4024"/>
    <lineage>
        <taxon>Eukaryota</taxon>
        <taxon>Viridiplantae</taxon>
        <taxon>Streptophyta</taxon>
        <taxon>Embryophyta</taxon>
        <taxon>Tracheophyta</taxon>
        <taxon>Spermatophyta</taxon>
        <taxon>Magnoliopsida</taxon>
        <taxon>eudicotyledons</taxon>
        <taxon>Gunneridae</taxon>
        <taxon>Pentapetalae</taxon>
        <taxon>rosids</taxon>
        <taxon>malvids</taxon>
        <taxon>Sapindales</taxon>
        <taxon>Sapindaceae</taxon>
        <taxon>Hippocastanoideae</taxon>
        <taxon>Acereae</taxon>
        <taxon>Acer</taxon>
    </lineage>
</organism>
<dbReference type="GO" id="GO:0006433">
    <property type="term" value="P:prolyl-tRNA aminoacylation"/>
    <property type="evidence" value="ECO:0007669"/>
    <property type="project" value="InterPro"/>
</dbReference>
<name>A0AA39STV5_ACESA</name>
<dbReference type="InterPro" id="IPR045864">
    <property type="entry name" value="aa-tRNA-synth_II/BPL/LPL"/>
</dbReference>
<dbReference type="InterPro" id="IPR036621">
    <property type="entry name" value="Anticodon-bd_dom_sf"/>
</dbReference>